<name>D0U247_9CAUD</name>
<gene>
    <name evidence="2" type="ORF">CMP1-63</name>
</gene>
<evidence type="ECO:0000313" key="3">
    <source>
        <dbReference type="Proteomes" id="UP000002628"/>
    </source>
</evidence>
<evidence type="ECO:0000313" key="2">
    <source>
        <dbReference type="EMBL" id="ACY35955.1"/>
    </source>
</evidence>
<reference evidence="2 3" key="1">
    <citation type="journal article" date="2010" name="Microbiology">
        <title>The endolysins of bacteriophages CMP1 and CN77 are specific for the lysis of Clavibacter michiganensis strains.</title>
        <authorList>
            <person name="Wittmann J."/>
            <person name="Eichenlaub R."/>
            <person name="Dreiseikelmann B."/>
        </authorList>
    </citation>
    <scope>NUCLEOTIDE SEQUENCE [LARGE SCALE GENOMIC DNA]</scope>
</reference>
<dbReference type="EMBL" id="GQ241246">
    <property type="protein sequence ID" value="ACY35955.1"/>
    <property type="molecule type" value="Genomic_DNA"/>
</dbReference>
<feature type="region of interest" description="Disordered" evidence="1">
    <location>
        <begin position="1"/>
        <end position="22"/>
    </location>
</feature>
<keyword evidence="3" id="KW-1185">Reference proteome</keyword>
<evidence type="ECO:0000256" key="1">
    <source>
        <dbReference type="SAM" id="MobiDB-lite"/>
    </source>
</evidence>
<dbReference type="GeneID" id="8684260"/>
<proteinExistence type="predicted"/>
<dbReference type="Proteomes" id="UP000002628">
    <property type="component" value="Segment"/>
</dbReference>
<organism evidence="2 3">
    <name type="scientific">Clavibacter phage CMP1</name>
    <dbReference type="NCBI Taxonomy" id="686439"/>
    <lineage>
        <taxon>Viruses</taxon>
        <taxon>Duplodnaviria</taxon>
        <taxon>Heunggongvirae</taxon>
        <taxon>Uroviricota</taxon>
        <taxon>Caudoviricetes</taxon>
        <taxon>Cimpunavirus</taxon>
        <taxon>Cimpunavirus CMP1</taxon>
    </lineage>
</organism>
<protein>
    <submittedName>
        <fullName evidence="2">Uncharacterized protein</fullName>
    </submittedName>
</protein>
<accession>D0U247</accession>
<dbReference type="KEGG" id="vg:8684260"/>
<sequence length="130" mass="14036">MNIAPENITVTPAPVEEPHPFPKGNARMSAAAVVSGYMDIAKAADAAGITVAELRDLLRSGSPSERARRSMLGASAWHALRQSRHLIDNGDRARALVETARERGVAWEAIAEPFDLAPDTLRKKLREAGQ</sequence>
<dbReference type="RefSeq" id="YP_003359154.1">
    <property type="nucleotide sequence ID" value="NC_013698.1"/>
</dbReference>